<evidence type="ECO:0000256" key="3">
    <source>
        <dbReference type="ARBA" id="ARBA00022692"/>
    </source>
</evidence>
<evidence type="ECO:0000256" key="1">
    <source>
        <dbReference type="ARBA" id="ARBA00004141"/>
    </source>
</evidence>
<dbReference type="EMBL" id="CAJNOM010000108">
    <property type="protein sequence ID" value="CAF1063767.1"/>
    <property type="molecule type" value="Genomic_DNA"/>
</dbReference>
<dbReference type="PANTHER" id="PTHR13628:SF1">
    <property type="entry name" value="TRANSMEMBRANE PROTEIN 267"/>
    <property type="match status" value="1"/>
</dbReference>
<dbReference type="AlphaFoldDB" id="A0A814IR10"/>
<feature type="transmembrane region" description="Helical" evidence="6">
    <location>
        <begin position="374"/>
        <end position="392"/>
    </location>
</feature>
<dbReference type="Proteomes" id="UP000663877">
    <property type="component" value="Unassembled WGS sequence"/>
</dbReference>
<proteinExistence type="predicted"/>
<dbReference type="PROSITE" id="PS50181">
    <property type="entry name" value="FBOX"/>
    <property type="match status" value="1"/>
</dbReference>
<keyword evidence="4 6" id="KW-1133">Transmembrane helix</keyword>
<evidence type="ECO:0000313" key="8">
    <source>
        <dbReference type="EMBL" id="CAF1028041.1"/>
    </source>
</evidence>
<evidence type="ECO:0000313" key="11">
    <source>
        <dbReference type="Proteomes" id="UP000663877"/>
    </source>
</evidence>
<dbReference type="Proteomes" id="UP000663832">
    <property type="component" value="Unassembled WGS sequence"/>
</dbReference>
<feature type="domain" description="F-box" evidence="7">
    <location>
        <begin position="14"/>
        <end position="61"/>
    </location>
</feature>
<evidence type="ECO:0000259" key="7">
    <source>
        <dbReference type="PROSITE" id="PS50181"/>
    </source>
</evidence>
<gene>
    <name evidence="8" type="ORF">BJG266_LOCUS17372</name>
    <name evidence="9" type="ORF">QVE165_LOCUS18297</name>
</gene>
<evidence type="ECO:0000256" key="2">
    <source>
        <dbReference type="ARBA" id="ARBA00013977"/>
    </source>
</evidence>
<evidence type="ECO:0000313" key="10">
    <source>
        <dbReference type="Proteomes" id="UP000663832"/>
    </source>
</evidence>
<name>A0A814IR10_9BILA</name>
<evidence type="ECO:0000256" key="5">
    <source>
        <dbReference type="ARBA" id="ARBA00023136"/>
    </source>
</evidence>
<keyword evidence="5 6" id="KW-0472">Membrane</keyword>
<feature type="transmembrane region" description="Helical" evidence="6">
    <location>
        <begin position="246"/>
        <end position="268"/>
    </location>
</feature>
<dbReference type="EMBL" id="CAJNOI010000084">
    <property type="protein sequence ID" value="CAF1028041.1"/>
    <property type="molecule type" value="Genomic_DNA"/>
</dbReference>
<dbReference type="InterPro" id="IPR026572">
    <property type="entry name" value="TMEM267"/>
</dbReference>
<dbReference type="CDD" id="cd09917">
    <property type="entry name" value="F-box_SF"/>
    <property type="match status" value="1"/>
</dbReference>
<evidence type="ECO:0000256" key="4">
    <source>
        <dbReference type="ARBA" id="ARBA00022989"/>
    </source>
</evidence>
<dbReference type="Gene3D" id="1.20.1280.50">
    <property type="match status" value="1"/>
</dbReference>
<sequence length="610" mass="71998">MSTTRERYLEWKNRCLLPQLPVELWAHIFSYLQINDLFSIRLVSRLFYSCINQHTSFWSSVIFNIDECSNYLVTSDLIRYVRSSNIDLFTKSDIYSHCTVYLKAQPSVNSTNKRRKRQLLKSHDDDDDKSSKKQLYLRCSSVHFESLRSFDQLQLEYLLKKRIRRLELSYECISNEPSLVFLLKLERLKHLKISFLHNITELNPFAIMLIRTIRDIIILLFKLKSLLGDCLCFGRPFSFHIISNTYLRVITDNFIHGLISVFATSFLFGWKRRTLLILAYIAGSFVDIDHFLEARSLSLHHALNLQQGRPFLHNSLLLLIINIFAFGIEHFLWRYHYIYYSAIFFIGWSTHHIRDAQRRGLTLLPFGETPPIDYYIPIMCFVLMTIKLFYMFGFSTQLKSLNICNLYLTQAFPENIYFIEHLRKICFENCVNIHFLLSAIDKQYLKTIILRHSTCDRTILTNFLDQLHTLHYLDLASLQIIKTNNSNNEQLYIPSKVKICSLNHTILEFSSFHSHSSLRSLELIDINIKQLSNIFNTCQSLQIVCLFFSIQQCSLSSIIKYFQQHQYSQVLIHLHLLSIDDNDEKYNLPSNILIIPTKESLCCFCYRNLM</sequence>
<dbReference type="SMART" id="SM00256">
    <property type="entry name" value="FBOX"/>
    <property type="match status" value="1"/>
</dbReference>
<comment type="subcellular location">
    <subcellularLocation>
        <location evidence="1">Membrane</location>
        <topology evidence="1">Multi-pass membrane protein</topology>
    </subcellularLocation>
</comment>
<dbReference type="GO" id="GO:0016020">
    <property type="term" value="C:membrane"/>
    <property type="evidence" value="ECO:0007669"/>
    <property type="project" value="UniProtKB-SubCell"/>
</dbReference>
<dbReference type="PANTHER" id="PTHR13628">
    <property type="entry name" value="TRANSMEMBRANE PROTEIN 267"/>
    <property type="match status" value="1"/>
</dbReference>
<accession>A0A814IR10</accession>
<dbReference type="InterPro" id="IPR036047">
    <property type="entry name" value="F-box-like_dom_sf"/>
</dbReference>
<dbReference type="SUPFAM" id="SSF81383">
    <property type="entry name" value="F-box domain"/>
    <property type="match status" value="1"/>
</dbReference>
<evidence type="ECO:0000313" key="9">
    <source>
        <dbReference type="EMBL" id="CAF1063767.1"/>
    </source>
</evidence>
<keyword evidence="3 6" id="KW-0812">Transmembrane</keyword>
<comment type="caution">
    <text evidence="8">The sequence shown here is derived from an EMBL/GenBank/DDBJ whole genome shotgun (WGS) entry which is preliminary data.</text>
</comment>
<keyword evidence="10" id="KW-1185">Reference proteome</keyword>
<dbReference type="Pfam" id="PF12937">
    <property type="entry name" value="F-box-like"/>
    <property type="match status" value="1"/>
</dbReference>
<organism evidence="8 11">
    <name type="scientific">Adineta steineri</name>
    <dbReference type="NCBI Taxonomy" id="433720"/>
    <lineage>
        <taxon>Eukaryota</taxon>
        <taxon>Metazoa</taxon>
        <taxon>Spiralia</taxon>
        <taxon>Gnathifera</taxon>
        <taxon>Rotifera</taxon>
        <taxon>Eurotatoria</taxon>
        <taxon>Bdelloidea</taxon>
        <taxon>Adinetida</taxon>
        <taxon>Adinetidae</taxon>
        <taxon>Adineta</taxon>
    </lineage>
</organism>
<dbReference type="SUPFAM" id="SSF52058">
    <property type="entry name" value="L domain-like"/>
    <property type="match status" value="1"/>
</dbReference>
<feature type="transmembrane region" description="Helical" evidence="6">
    <location>
        <begin position="312"/>
        <end position="332"/>
    </location>
</feature>
<dbReference type="InterPro" id="IPR001810">
    <property type="entry name" value="F-box_dom"/>
</dbReference>
<protein>
    <recommendedName>
        <fullName evidence="2">Transmembrane protein 267</fullName>
    </recommendedName>
</protein>
<dbReference type="OrthoDB" id="10014558at2759"/>
<reference evidence="8" key="1">
    <citation type="submission" date="2021-02" db="EMBL/GenBank/DDBJ databases">
        <authorList>
            <person name="Nowell W R."/>
        </authorList>
    </citation>
    <scope>NUCLEOTIDE SEQUENCE</scope>
</reference>
<evidence type="ECO:0000256" key="6">
    <source>
        <dbReference type="SAM" id="Phobius"/>
    </source>
</evidence>